<dbReference type="RefSeq" id="WP_119430874.1">
    <property type="nucleotide sequence ID" value="NZ_QWGE01000001.1"/>
</dbReference>
<evidence type="ECO:0000313" key="3">
    <source>
        <dbReference type="Proteomes" id="UP000266005"/>
    </source>
</evidence>
<feature type="transmembrane region" description="Helical" evidence="1">
    <location>
        <begin position="378"/>
        <end position="402"/>
    </location>
</feature>
<feature type="transmembrane region" description="Helical" evidence="1">
    <location>
        <begin position="135"/>
        <end position="159"/>
    </location>
</feature>
<keyword evidence="1" id="KW-0812">Transmembrane</keyword>
<comment type="caution">
    <text evidence="2">The sequence shown here is derived from an EMBL/GenBank/DDBJ whole genome shotgun (WGS) entry which is preliminary data.</text>
</comment>
<keyword evidence="3" id="KW-1185">Reference proteome</keyword>
<feature type="transmembrane region" description="Helical" evidence="1">
    <location>
        <begin position="414"/>
        <end position="440"/>
    </location>
</feature>
<evidence type="ECO:0000313" key="2">
    <source>
        <dbReference type="EMBL" id="RIJ42992.1"/>
    </source>
</evidence>
<sequence length="492" mass="56004">MLQTLLAHQWKADFRSSVFQKSIVLNIILGLLILYFGSIFLVLGFKLDDILVKFFPNQNPIAVFNGALLYYFCIDLFFRFMIQEMPVLAIQPYLHLPVPRSKLVHYVLLKSIPSFLNLLPLLVFVPFMVSAVVPAFGLGVALLWLTALFACTLLNNYLLLYFKRQLSSKPLYTLAFGAVILAVMVLNYYDLLPLQTVSRAAFGAILEQPWLVAVPVVLLAAAYGINFKFLSNNTYPEELKVRKVTQASGSDFAFLNRFGEIGRLVELELKLIWRHKRPKSLLTISVLFLFYGMLFYRNDTYMDGYGILIFVGIMITGSSVFNYGQFLPGWQSAHFDALLTQRISPYQFYRAKYWLFVPVMVLTYLLALPYGLFGYKIILINTAALLYNIGVNVFVVFFFSVYNTERLDLSKGSAFNWQGVGISKFVMMMPMMVLPILIYLPFGLTGMPLVGLATIAGLGLLGVIFQRQLLHWTANHFMKHKYKLATGFRQSS</sequence>
<feature type="transmembrane region" description="Helical" evidence="1">
    <location>
        <begin position="103"/>
        <end position="129"/>
    </location>
</feature>
<dbReference type="AlphaFoldDB" id="A0A399SL91"/>
<gene>
    <name evidence="2" type="ORF">D1627_03915</name>
</gene>
<feature type="transmembrane region" description="Helical" evidence="1">
    <location>
        <begin position="23"/>
        <end position="43"/>
    </location>
</feature>
<feature type="transmembrane region" description="Helical" evidence="1">
    <location>
        <begin position="63"/>
        <end position="82"/>
    </location>
</feature>
<name>A0A399SL91_9BACT</name>
<dbReference type="OrthoDB" id="1014144at2"/>
<feature type="transmembrane region" description="Helical" evidence="1">
    <location>
        <begin position="353"/>
        <end position="372"/>
    </location>
</feature>
<keyword evidence="1" id="KW-0472">Membrane</keyword>
<protein>
    <submittedName>
        <fullName evidence="2">Uncharacterized protein</fullName>
    </submittedName>
</protein>
<dbReference type="Proteomes" id="UP000266005">
    <property type="component" value="Unassembled WGS sequence"/>
</dbReference>
<reference evidence="3" key="1">
    <citation type="submission" date="2018-08" db="EMBL/GenBank/DDBJ databases">
        <title>Mucilaginibacter sp. MYSH2.</title>
        <authorList>
            <person name="Seo T."/>
        </authorList>
    </citation>
    <scope>NUCLEOTIDE SEQUENCE [LARGE SCALE GENOMIC DNA]</scope>
    <source>
        <strain evidence="3">KIRAN</strain>
    </source>
</reference>
<feature type="transmembrane region" description="Helical" evidence="1">
    <location>
        <begin position="280"/>
        <end position="298"/>
    </location>
</feature>
<dbReference type="EMBL" id="QWGE01000001">
    <property type="protein sequence ID" value="RIJ42992.1"/>
    <property type="molecule type" value="Genomic_DNA"/>
</dbReference>
<keyword evidence="1" id="KW-1133">Transmembrane helix</keyword>
<dbReference type="InterPro" id="IPR043742">
    <property type="entry name" value="DUF5687"/>
</dbReference>
<feature type="transmembrane region" description="Helical" evidence="1">
    <location>
        <begin position="304"/>
        <end position="324"/>
    </location>
</feature>
<feature type="transmembrane region" description="Helical" evidence="1">
    <location>
        <begin position="171"/>
        <end position="189"/>
    </location>
</feature>
<evidence type="ECO:0000256" key="1">
    <source>
        <dbReference type="SAM" id="Phobius"/>
    </source>
</evidence>
<organism evidence="2 3">
    <name type="scientific">Pontibacter oryzae</name>
    <dbReference type="NCBI Taxonomy" id="2304593"/>
    <lineage>
        <taxon>Bacteria</taxon>
        <taxon>Pseudomonadati</taxon>
        <taxon>Bacteroidota</taxon>
        <taxon>Cytophagia</taxon>
        <taxon>Cytophagales</taxon>
        <taxon>Hymenobacteraceae</taxon>
        <taxon>Pontibacter</taxon>
    </lineage>
</organism>
<accession>A0A399SL91</accession>
<feature type="transmembrane region" description="Helical" evidence="1">
    <location>
        <begin position="446"/>
        <end position="465"/>
    </location>
</feature>
<dbReference type="Pfam" id="PF18940">
    <property type="entry name" value="DUF5687"/>
    <property type="match status" value="1"/>
</dbReference>
<proteinExistence type="predicted"/>
<feature type="transmembrane region" description="Helical" evidence="1">
    <location>
        <begin position="209"/>
        <end position="230"/>
    </location>
</feature>